<organism evidence="9 10">
    <name type="scientific">Tepidibacter hydrothermalis</name>
    <dbReference type="NCBI Taxonomy" id="3036126"/>
    <lineage>
        <taxon>Bacteria</taxon>
        <taxon>Bacillati</taxon>
        <taxon>Bacillota</taxon>
        <taxon>Clostridia</taxon>
        <taxon>Peptostreptococcales</taxon>
        <taxon>Peptostreptococcaceae</taxon>
        <taxon>Tepidibacter</taxon>
    </lineage>
</organism>
<dbReference type="Gene3D" id="2.70.70.10">
    <property type="entry name" value="Glucose Permease (Domain IIA)"/>
    <property type="match status" value="1"/>
</dbReference>
<dbReference type="Gene3D" id="3.30.450.20">
    <property type="entry name" value="PAS domain"/>
    <property type="match status" value="1"/>
</dbReference>
<evidence type="ECO:0000313" key="10">
    <source>
        <dbReference type="Proteomes" id="UP001222800"/>
    </source>
</evidence>
<dbReference type="Pfam" id="PF01551">
    <property type="entry name" value="Peptidase_M23"/>
    <property type="match status" value="1"/>
</dbReference>
<accession>A0ABY8EA31</accession>
<protein>
    <submittedName>
        <fullName evidence="9">Stalk domain-containing protein</fullName>
    </submittedName>
</protein>
<dbReference type="InterPro" id="IPR033479">
    <property type="entry name" value="dCache_1"/>
</dbReference>
<evidence type="ECO:0000256" key="2">
    <source>
        <dbReference type="ARBA" id="ARBA00022475"/>
    </source>
</evidence>
<dbReference type="InterPro" id="IPR011055">
    <property type="entry name" value="Dup_hybrid_motif"/>
</dbReference>
<keyword evidence="4" id="KW-1133">Transmembrane helix</keyword>
<dbReference type="PANTHER" id="PTHR21666:SF270">
    <property type="entry name" value="MUREIN HYDROLASE ACTIVATOR ENVC"/>
    <property type="match status" value="1"/>
</dbReference>
<dbReference type="InterPro" id="IPR029151">
    <property type="entry name" value="Sensor-like_sf"/>
</dbReference>
<keyword evidence="5" id="KW-0472">Membrane</keyword>
<dbReference type="SUPFAM" id="SSF51261">
    <property type="entry name" value="Duplicated hybrid motif"/>
    <property type="match status" value="1"/>
</dbReference>
<evidence type="ECO:0000256" key="1">
    <source>
        <dbReference type="ARBA" id="ARBA00004651"/>
    </source>
</evidence>
<dbReference type="SUPFAM" id="SSF103190">
    <property type="entry name" value="Sensory domain-like"/>
    <property type="match status" value="1"/>
</dbReference>
<feature type="domain" description="M23ase beta-sheet core" evidence="6">
    <location>
        <begin position="172"/>
        <end position="258"/>
    </location>
</feature>
<dbReference type="CDD" id="cd12913">
    <property type="entry name" value="PDC1_MCP_like"/>
    <property type="match status" value="1"/>
</dbReference>
<comment type="subcellular location">
    <subcellularLocation>
        <location evidence="1">Cell membrane</location>
        <topology evidence="1">Multi-pass membrane protein</topology>
    </subcellularLocation>
</comment>
<dbReference type="InterPro" id="IPR036582">
    <property type="entry name" value="Mao_N_sf"/>
</dbReference>
<gene>
    <name evidence="9" type="ORF">P4S50_09670</name>
</gene>
<dbReference type="SUPFAM" id="SSF55383">
    <property type="entry name" value="Copper amine oxidase, domain N"/>
    <property type="match status" value="1"/>
</dbReference>
<dbReference type="Pfam" id="PF02743">
    <property type="entry name" value="dCache_1"/>
    <property type="match status" value="1"/>
</dbReference>
<name>A0ABY8EA31_9FIRM</name>
<evidence type="ECO:0000259" key="8">
    <source>
        <dbReference type="Pfam" id="PF07833"/>
    </source>
</evidence>
<proteinExistence type="predicted"/>
<evidence type="ECO:0000259" key="7">
    <source>
        <dbReference type="Pfam" id="PF02743"/>
    </source>
</evidence>
<dbReference type="Pfam" id="PF07833">
    <property type="entry name" value="Cu_amine_oxidN1"/>
    <property type="match status" value="1"/>
</dbReference>
<dbReference type="InterPro" id="IPR012854">
    <property type="entry name" value="Cu_amine_oxidase-like_N"/>
</dbReference>
<feature type="domain" description="Copper amine oxidase-like N-terminal" evidence="8">
    <location>
        <begin position="29"/>
        <end position="135"/>
    </location>
</feature>
<keyword evidence="2" id="KW-1003">Cell membrane</keyword>
<evidence type="ECO:0000256" key="4">
    <source>
        <dbReference type="ARBA" id="ARBA00022989"/>
    </source>
</evidence>
<keyword evidence="3" id="KW-0812">Transmembrane</keyword>
<keyword evidence="10" id="KW-1185">Reference proteome</keyword>
<dbReference type="InterPro" id="IPR016047">
    <property type="entry name" value="M23ase_b-sheet_dom"/>
</dbReference>
<evidence type="ECO:0000256" key="3">
    <source>
        <dbReference type="ARBA" id="ARBA00022692"/>
    </source>
</evidence>
<dbReference type="EMBL" id="CP120733">
    <property type="protein sequence ID" value="WFD08669.1"/>
    <property type="molecule type" value="Genomic_DNA"/>
</dbReference>
<evidence type="ECO:0000259" key="6">
    <source>
        <dbReference type="Pfam" id="PF01551"/>
    </source>
</evidence>
<sequence>MKKILLISICVMLLFTGVIYAKDISEISLNGEVMTFPVEPINEKGTTLVPIRSIFEALGATVVWNSEDKSVSAIKGNINVWLQLDSSIAKINDEEITLAVAPRVVNGTTLVPIRFVTETFGGNVEWDAENKRIIITTSEIKKMTWPVPSCNRISAYFGRLYYEPRIKGKKIYSGIAIPAKEGSEIVASSDGKVMISEEVGGYGNVVFIDHGEGIVTIYAHCSELLVEEGSQVKEGDKIAKTGSCLHFEVRVHGKYVDPQKYVKPIEKSINEEYSLKIEDTKEKLNLLCQQISSESNSENIEQVLTNFRKSIEDKSIDAIYFAKETGGIYLEPYNELPDDYDARERTWYINTKKDGNYISDTYTDIISGNKIITITKGIYKNGKFIGVVGLDMVLEFGE</sequence>
<dbReference type="InterPro" id="IPR050570">
    <property type="entry name" value="Cell_wall_metabolism_enzyme"/>
</dbReference>
<feature type="domain" description="Cache" evidence="7">
    <location>
        <begin position="297"/>
        <end position="395"/>
    </location>
</feature>
<dbReference type="CDD" id="cd12797">
    <property type="entry name" value="M23_peptidase"/>
    <property type="match status" value="1"/>
</dbReference>
<dbReference type="Gene3D" id="3.30.457.10">
    <property type="entry name" value="Copper amine oxidase-like, N-terminal domain"/>
    <property type="match status" value="1"/>
</dbReference>
<reference evidence="9 10" key="1">
    <citation type="submission" date="2023-03" db="EMBL/GenBank/DDBJ databases">
        <title>Complete genome sequence of Tepidibacter sp. SWIR-1, isolated from a deep-sea hydrothermal vent.</title>
        <authorList>
            <person name="Li X."/>
        </authorList>
    </citation>
    <scope>NUCLEOTIDE SEQUENCE [LARGE SCALE GENOMIC DNA]</scope>
    <source>
        <strain evidence="9 10">SWIR-1</strain>
    </source>
</reference>
<dbReference type="PANTHER" id="PTHR21666">
    <property type="entry name" value="PEPTIDASE-RELATED"/>
    <property type="match status" value="1"/>
</dbReference>
<dbReference type="RefSeq" id="WP_277730577.1">
    <property type="nucleotide sequence ID" value="NZ_CP120733.1"/>
</dbReference>
<evidence type="ECO:0000313" key="9">
    <source>
        <dbReference type="EMBL" id="WFD08669.1"/>
    </source>
</evidence>
<dbReference type="Proteomes" id="UP001222800">
    <property type="component" value="Chromosome"/>
</dbReference>
<evidence type="ECO:0000256" key="5">
    <source>
        <dbReference type="ARBA" id="ARBA00023136"/>
    </source>
</evidence>